<sequence length="97" mass="11726">MDDFYLKKEEKCELEEEEFCDEIAKEIDDFIQDSRNLCHFSTLWIFHKIKQLTNNIQSLPVERRLSLSFHPLDNLKDLVNDNTKKIKCQMKRLAFIF</sequence>
<organism evidence="1 2">
    <name type="scientific">Brachionus plicatilis</name>
    <name type="common">Marine rotifer</name>
    <name type="synonym">Brachionus muelleri</name>
    <dbReference type="NCBI Taxonomy" id="10195"/>
    <lineage>
        <taxon>Eukaryota</taxon>
        <taxon>Metazoa</taxon>
        <taxon>Spiralia</taxon>
        <taxon>Gnathifera</taxon>
        <taxon>Rotifera</taxon>
        <taxon>Eurotatoria</taxon>
        <taxon>Monogononta</taxon>
        <taxon>Pseudotrocha</taxon>
        <taxon>Ploima</taxon>
        <taxon>Brachionidae</taxon>
        <taxon>Brachionus</taxon>
    </lineage>
</organism>
<dbReference type="AlphaFoldDB" id="A0A3M7Q113"/>
<accession>A0A3M7Q113</accession>
<gene>
    <name evidence="1" type="ORF">BpHYR1_005659</name>
</gene>
<name>A0A3M7Q113_BRAPC</name>
<comment type="caution">
    <text evidence="1">The sequence shown here is derived from an EMBL/GenBank/DDBJ whole genome shotgun (WGS) entry which is preliminary data.</text>
</comment>
<evidence type="ECO:0000313" key="2">
    <source>
        <dbReference type="Proteomes" id="UP000276133"/>
    </source>
</evidence>
<reference evidence="1 2" key="1">
    <citation type="journal article" date="2018" name="Sci. Rep.">
        <title>Genomic signatures of local adaptation to the degree of environmental predictability in rotifers.</title>
        <authorList>
            <person name="Franch-Gras L."/>
            <person name="Hahn C."/>
            <person name="Garcia-Roger E.M."/>
            <person name="Carmona M.J."/>
            <person name="Serra M."/>
            <person name="Gomez A."/>
        </authorList>
    </citation>
    <scope>NUCLEOTIDE SEQUENCE [LARGE SCALE GENOMIC DNA]</scope>
    <source>
        <strain evidence="1">HYR1</strain>
    </source>
</reference>
<keyword evidence="2" id="KW-1185">Reference proteome</keyword>
<protein>
    <submittedName>
        <fullName evidence="1">Uncharacterized protein</fullName>
    </submittedName>
</protein>
<dbReference type="EMBL" id="REGN01007997">
    <property type="protein sequence ID" value="RNA04701.1"/>
    <property type="molecule type" value="Genomic_DNA"/>
</dbReference>
<proteinExistence type="predicted"/>
<evidence type="ECO:0000313" key="1">
    <source>
        <dbReference type="EMBL" id="RNA04701.1"/>
    </source>
</evidence>
<dbReference type="Proteomes" id="UP000276133">
    <property type="component" value="Unassembled WGS sequence"/>
</dbReference>